<gene>
    <name evidence="1" type="ORF">L6452_10079</name>
</gene>
<evidence type="ECO:0000313" key="1">
    <source>
        <dbReference type="EMBL" id="KAI3747577.1"/>
    </source>
</evidence>
<name>A0ACB9DM01_ARCLA</name>
<organism evidence="1 2">
    <name type="scientific">Arctium lappa</name>
    <name type="common">Greater burdock</name>
    <name type="synonym">Lappa major</name>
    <dbReference type="NCBI Taxonomy" id="4217"/>
    <lineage>
        <taxon>Eukaryota</taxon>
        <taxon>Viridiplantae</taxon>
        <taxon>Streptophyta</taxon>
        <taxon>Embryophyta</taxon>
        <taxon>Tracheophyta</taxon>
        <taxon>Spermatophyta</taxon>
        <taxon>Magnoliopsida</taxon>
        <taxon>eudicotyledons</taxon>
        <taxon>Gunneridae</taxon>
        <taxon>Pentapetalae</taxon>
        <taxon>asterids</taxon>
        <taxon>campanulids</taxon>
        <taxon>Asterales</taxon>
        <taxon>Asteraceae</taxon>
        <taxon>Carduoideae</taxon>
        <taxon>Cardueae</taxon>
        <taxon>Arctiinae</taxon>
        <taxon>Arctium</taxon>
    </lineage>
</organism>
<dbReference type="EMBL" id="CM042049">
    <property type="protein sequence ID" value="KAI3747577.1"/>
    <property type="molecule type" value="Genomic_DNA"/>
</dbReference>
<dbReference type="Proteomes" id="UP001055879">
    <property type="component" value="Linkage Group LG03"/>
</dbReference>
<sequence length="87" mass="9666">MLQFQVGKTVRGDRRRPKQRSGGRRQSSRLATTGVVVHKTTRTLHIHTLSLSLSLSLSLCLCGKNIKMKINSYAAATLLYHVNTTTT</sequence>
<accession>A0ACB9DM01</accession>
<reference evidence="2" key="1">
    <citation type="journal article" date="2022" name="Mol. Ecol. Resour.">
        <title>The genomes of chicory, endive, great burdock and yacon provide insights into Asteraceae palaeo-polyploidization history and plant inulin production.</title>
        <authorList>
            <person name="Fan W."/>
            <person name="Wang S."/>
            <person name="Wang H."/>
            <person name="Wang A."/>
            <person name="Jiang F."/>
            <person name="Liu H."/>
            <person name="Zhao H."/>
            <person name="Xu D."/>
            <person name="Zhang Y."/>
        </authorList>
    </citation>
    <scope>NUCLEOTIDE SEQUENCE [LARGE SCALE GENOMIC DNA]</scope>
    <source>
        <strain evidence="2">cv. Niubang</strain>
    </source>
</reference>
<evidence type="ECO:0000313" key="2">
    <source>
        <dbReference type="Proteomes" id="UP001055879"/>
    </source>
</evidence>
<proteinExistence type="predicted"/>
<keyword evidence="2" id="KW-1185">Reference proteome</keyword>
<protein>
    <submittedName>
        <fullName evidence="1">Uncharacterized protein</fullName>
    </submittedName>
</protein>
<comment type="caution">
    <text evidence="1">The sequence shown here is derived from an EMBL/GenBank/DDBJ whole genome shotgun (WGS) entry which is preliminary data.</text>
</comment>
<reference evidence="1 2" key="2">
    <citation type="journal article" date="2022" name="Mol. Ecol. Resour.">
        <title>The genomes of chicory, endive, great burdock and yacon provide insights into Asteraceae paleo-polyploidization history and plant inulin production.</title>
        <authorList>
            <person name="Fan W."/>
            <person name="Wang S."/>
            <person name="Wang H."/>
            <person name="Wang A."/>
            <person name="Jiang F."/>
            <person name="Liu H."/>
            <person name="Zhao H."/>
            <person name="Xu D."/>
            <person name="Zhang Y."/>
        </authorList>
    </citation>
    <scope>NUCLEOTIDE SEQUENCE [LARGE SCALE GENOMIC DNA]</scope>
    <source>
        <strain evidence="2">cv. Niubang</strain>
    </source>
</reference>